<dbReference type="InterPro" id="IPR000232">
    <property type="entry name" value="HSF_DNA-bd"/>
</dbReference>
<dbReference type="Gene3D" id="1.10.10.10">
    <property type="entry name" value="Winged helix-like DNA-binding domain superfamily/Winged helix DNA-binding domain"/>
    <property type="match status" value="1"/>
</dbReference>
<evidence type="ECO:0000256" key="6">
    <source>
        <dbReference type="RuleBase" id="RU004020"/>
    </source>
</evidence>
<keyword evidence="5" id="KW-0539">Nucleus</keyword>
<evidence type="ECO:0000256" key="2">
    <source>
        <dbReference type="ARBA" id="ARBA00023015"/>
    </source>
</evidence>
<dbReference type="AlphaFoldDB" id="A0A418AN33"/>
<evidence type="ECO:0000313" key="9">
    <source>
        <dbReference type="Proteomes" id="UP000285060"/>
    </source>
</evidence>
<dbReference type="PANTHER" id="PTHR10015:SF206">
    <property type="entry name" value="HSF-TYPE DNA-BINDING DOMAIN-CONTAINING PROTEIN"/>
    <property type="match status" value="1"/>
</dbReference>
<dbReference type="GO" id="GO:0003700">
    <property type="term" value="F:DNA-binding transcription factor activity"/>
    <property type="evidence" value="ECO:0007669"/>
    <property type="project" value="InterPro"/>
</dbReference>
<evidence type="ECO:0000256" key="5">
    <source>
        <dbReference type="ARBA" id="ARBA00023242"/>
    </source>
</evidence>
<gene>
    <name evidence="8" type="ORF">DYB32_008048</name>
</gene>
<comment type="caution">
    <text evidence="8">The sequence shown here is derived from an EMBL/GenBank/DDBJ whole genome shotgun (WGS) entry which is preliminary data.</text>
</comment>
<proteinExistence type="inferred from homology"/>
<accession>A0A418AN33</accession>
<protein>
    <recommendedName>
        <fullName evidence="7">HSF-type DNA-binding domain-containing protein</fullName>
    </recommendedName>
</protein>
<dbReference type="PRINTS" id="PR00056">
    <property type="entry name" value="HSFDOMAIN"/>
</dbReference>
<comment type="subcellular location">
    <subcellularLocation>
        <location evidence="1">Nucleus</location>
    </subcellularLocation>
</comment>
<dbReference type="InterPro" id="IPR036390">
    <property type="entry name" value="WH_DNA-bd_sf"/>
</dbReference>
<dbReference type="VEuPathDB" id="FungiDB:H310_02493"/>
<dbReference type="EMBL" id="QUSY01001035">
    <property type="protein sequence ID" value="RHY26321.1"/>
    <property type="molecule type" value="Genomic_DNA"/>
</dbReference>
<dbReference type="FunFam" id="1.10.10.10:FF:000027">
    <property type="entry name" value="Heat shock transcription factor 1"/>
    <property type="match status" value="1"/>
</dbReference>
<comment type="similarity">
    <text evidence="6">Belongs to the HSF family.</text>
</comment>
<dbReference type="SUPFAM" id="SSF46785">
    <property type="entry name" value="Winged helix' DNA-binding domain"/>
    <property type="match status" value="1"/>
</dbReference>
<reference evidence="8 9" key="1">
    <citation type="submission" date="2018-08" db="EMBL/GenBank/DDBJ databases">
        <title>Aphanomyces genome sequencing and annotation.</title>
        <authorList>
            <person name="Minardi D."/>
            <person name="Oidtmann B."/>
            <person name="Van Der Giezen M."/>
            <person name="Studholme D.J."/>
        </authorList>
    </citation>
    <scope>NUCLEOTIDE SEQUENCE [LARGE SCALE GENOMIC DNA]</scope>
    <source>
        <strain evidence="8 9">NJM0002</strain>
    </source>
</reference>
<evidence type="ECO:0000313" key="8">
    <source>
        <dbReference type="EMBL" id="RHY26321.1"/>
    </source>
</evidence>
<feature type="domain" description="HSF-type DNA-binding" evidence="7">
    <location>
        <begin position="11"/>
        <end position="115"/>
    </location>
</feature>
<evidence type="ECO:0000256" key="3">
    <source>
        <dbReference type="ARBA" id="ARBA00023125"/>
    </source>
</evidence>
<dbReference type="GO" id="GO:0005634">
    <property type="term" value="C:nucleus"/>
    <property type="evidence" value="ECO:0007669"/>
    <property type="project" value="UniProtKB-SubCell"/>
</dbReference>
<keyword evidence="4" id="KW-0804">Transcription</keyword>
<keyword evidence="3" id="KW-0238">DNA-binding</keyword>
<dbReference type="PANTHER" id="PTHR10015">
    <property type="entry name" value="HEAT SHOCK TRANSCRIPTION FACTOR"/>
    <property type="match status" value="1"/>
</dbReference>
<organism evidence="8 9">
    <name type="scientific">Aphanomyces invadans</name>
    <dbReference type="NCBI Taxonomy" id="157072"/>
    <lineage>
        <taxon>Eukaryota</taxon>
        <taxon>Sar</taxon>
        <taxon>Stramenopiles</taxon>
        <taxon>Oomycota</taxon>
        <taxon>Saprolegniomycetes</taxon>
        <taxon>Saprolegniales</taxon>
        <taxon>Verrucalvaceae</taxon>
        <taxon>Aphanomyces</taxon>
    </lineage>
</organism>
<keyword evidence="9" id="KW-1185">Reference proteome</keyword>
<dbReference type="GO" id="GO:0043565">
    <property type="term" value="F:sequence-specific DNA binding"/>
    <property type="evidence" value="ECO:0007669"/>
    <property type="project" value="InterPro"/>
</dbReference>
<name>A0A418AN33_9STRA</name>
<dbReference type="Pfam" id="PF00447">
    <property type="entry name" value="HSF_DNA-bind"/>
    <property type="match status" value="1"/>
</dbReference>
<dbReference type="SMART" id="SM00415">
    <property type="entry name" value="HSF"/>
    <property type="match status" value="1"/>
</dbReference>
<keyword evidence="2" id="KW-0805">Transcription regulation</keyword>
<sequence>MKPSMKSKVEAAPLFLQKIYAMFEDSPARIAGWMNKGTTVVIKEPEEFAKAILPQYFKHSNFSSFVRQLNFYGFRKFKKDDILIEAHDPTKNWWEFRHEKFVRHMPELMAQIRRKTYSDASVSSSNGTVSEVDVLKSQVKTMQTQFDALTSQIASLTEVVAKLAQSKKRSLSACDEDMVEQVVSDEKRVKVEDGLMKDELPEAIAAPTLSKQHSLMFDQLDDLSFDDSMTLDPAAWLDGVDFSIPIASSAAAPATVPPMAQRCSNTGPLTFLIALKPQQT</sequence>
<evidence type="ECO:0000259" key="7">
    <source>
        <dbReference type="SMART" id="SM00415"/>
    </source>
</evidence>
<evidence type="ECO:0000256" key="4">
    <source>
        <dbReference type="ARBA" id="ARBA00023163"/>
    </source>
</evidence>
<evidence type="ECO:0000256" key="1">
    <source>
        <dbReference type="ARBA" id="ARBA00004123"/>
    </source>
</evidence>
<dbReference type="InterPro" id="IPR036388">
    <property type="entry name" value="WH-like_DNA-bd_sf"/>
</dbReference>
<dbReference type="Proteomes" id="UP000285060">
    <property type="component" value="Unassembled WGS sequence"/>
</dbReference>